<dbReference type="EMBL" id="AP022560">
    <property type="protein sequence ID" value="BBX02332.1"/>
    <property type="molecule type" value="Genomic_DNA"/>
</dbReference>
<feature type="region of interest" description="Disordered" evidence="3">
    <location>
        <begin position="142"/>
        <end position="172"/>
    </location>
</feature>
<dbReference type="Gene3D" id="3.40.50.720">
    <property type="entry name" value="NAD(P)-binding Rossmann-like Domain"/>
    <property type="match status" value="1"/>
</dbReference>
<dbReference type="PRINTS" id="PR00081">
    <property type="entry name" value="GDHRDH"/>
</dbReference>
<keyword evidence="5" id="KW-1185">Reference proteome</keyword>
<dbReference type="InterPro" id="IPR002347">
    <property type="entry name" value="SDR_fam"/>
</dbReference>
<dbReference type="GO" id="GO:0016491">
    <property type="term" value="F:oxidoreductase activity"/>
    <property type="evidence" value="ECO:0007669"/>
    <property type="project" value="UniProtKB-KW"/>
</dbReference>
<keyword evidence="2" id="KW-0560">Oxidoreductase</keyword>
<evidence type="ECO:0000313" key="4">
    <source>
        <dbReference type="EMBL" id="BBX02332.1"/>
    </source>
</evidence>
<dbReference type="Pfam" id="PF00106">
    <property type="entry name" value="adh_short"/>
    <property type="match status" value="1"/>
</dbReference>
<protein>
    <submittedName>
        <fullName evidence="4">Dehydrogenase/reductase</fullName>
    </submittedName>
</protein>
<proteinExistence type="inferred from homology"/>
<dbReference type="PANTHER" id="PTHR24320:SF227">
    <property type="entry name" value="RETINOL DEHYDROGENASE 11"/>
    <property type="match status" value="1"/>
</dbReference>
<evidence type="ECO:0000256" key="2">
    <source>
        <dbReference type="ARBA" id="ARBA00023002"/>
    </source>
</evidence>
<dbReference type="RefSeq" id="WP_083150710.1">
    <property type="nucleotide sequence ID" value="NZ_AP022560.1"/>
</dbReference>
<dbReference type="InterPro" id="IPR036291">
    <property type="entry name" value="NAD(P)-bd_dom_sf"/>
</dbReference>
<dbReference type="Proteomes" id="UP000466681">
    <property type="component" value="Chromosome"/>
</dbReference>
<comment type="similarity">
    <text evidence="1">Belongs to the short-chain dehydrogenases/reductases (SDR) family.</text>
</comment>
<dbReference type="AlphaFoldDB" id="A0AAD1HBF3"/>
<evidence type="ECO:0000256" key="1">
    <source>
        <dbReference type="ARBA" id="ARBA00006484"/>
    </source>
</evidence>
<gene>
    <name evidence="4" type="ORF">MMOR_32680</name>
</gene>
<name>A0AAD1HBF3_9MYCO</name>
<dbReference type="KEGG" id="mmor:MMOR_32680"/>
<evidence type="ECO:0000313" key="5">
    <source>
        <dbReference type="Proteomes" id="UP000466681"/>
    </source>
</evidence>
<accession>A0AAD1HBF3</accession>
<sequence>MNTRTAIITGANAGLGLECARALLAEDPSWHLVLAVRDVGRGADAVAALGRPDRCTVAELDLASLQSVRAFAENLRAAALPPLHAIVCNAGLQVVSGTEYTAEGVEMTFGVNHLGHFALVQALLDDLARPARIVVVSSGTHDPAKVTGMPSPNYTTAEQLAHPGESEAPDGRRRYTTSKLCNVLFAYELDRRLGSGADGVTVNTFDPGLMPGTGLARDYSSAGRWMWRYLFPVLRVLPNVNSTRNSGARLARLVRDPALDAVTAAYFEGKRAIPSSQDSYDREKALDLWATSEQLLMQASRDR</sequence>
<dbReference type="SUPFAM" id="SSF51735">
    <property type="entry name" value="NAD(P)-binding Rossmann-fold domains"/>
    <property type="match status" value="1"/>
</dbReference>
<organism evidence="4 5">
    <name type="scientific">Mycolicibacterium moriokaense</name>
    <dbReference type="NCBI Taxonomy" id="39691"/>
    <lineage>
        <taxon>Bacteria</taxon>
        <taxon>Bacillati</taxon>
        <taxon>Actinomycetota</taxon>
        <taxon>Actinomycetes</taxon>
        <taxon>Mycobacteriales</taxon>
        <taxon>Mycobacteriaceae</taxon>
        <taxon>Mycolicibacterium</taxon>
    </lineage>
</organism>
<reference evidence="4 5" key="1">
    <citation type="journal article" date="2019" name="Emerg. Microbes Infect.">
        <title>Comprehensive subspecies identification of 175 nontuberculous mycobacteria species based on 7547 genomic profiles.</title>
        <authorList>
            <person name="Matsumoto Y."/>
            <person name="Kinjo T."/>
            <person name="Motooka D."/>
            <person name="Nabeya D."/>
            <person name="Jung N."/>
            <person name="Uechi K."/>
            <person name="Horii T."/>
            <person name="Iida T."/>
            <person name="Fujita J."/>
            <person name="Nakamura S."/>
        </authorList>
    </citation>
    <scope>NUCLEOTIDE SEQUENCE [LARGE SCALE GENOMIC DNA]</scope>
    <source>
        <strain evidence="4 5">JCM 6375</strain>
    </source>
</reference>
<evidence type="ECO:0000256" key="3">
    <source>
        <dbReference type="SAM" id="MobiDB-lite"/>
    </source>
</evidence>
<dbReference type="PANTHER" id="PTHR24320">
    <property type="entry name" value="RETINOL DEHYDROGENASE"/>
    <property type="match status" value="1"/>
</dbReference>